<evidence type="ECO:0000256" key="6">
    <source>
        <dbReference type="ARBA" id="ARBA00023237"/>
    </source>
</evidence>
<protein>
    <submittedName>
        <fullName evidence="10">TonB-dependent receptor</fullName>
    </submittedName>
</protein>
<dbReference type="Gene3D" id="2.60.40.1120">
    <property type="entry name" value="Carboxypeptidase-like, regulatory domain"/>
    <property type="match status" value="1"/>
</dbReference>
<feature type="chain" id="PRO_5046618054" evidence="8">
    <location>
        <begin position="32"/>
        <end position="1017"/>
    </location>
</feature>
<dbReference type="InterPro" id="IPR012910">
    <property type="entry name" value="Plug_dom"/>
</dbReference>
<keyword evidence="6 7" id="KW-0998">Cell outer membrane</keyword>
<dbReference type="InterPro" id="IPR039426">
    <property type="entry name" value="TonB-dep_rcpt-like"/>
</dbReference>
<dbReference type="Proteomes" id="UP001500298">
    <property type="component" value="Unassembled WGS sequence"/>
</dbReference>
<evidence type="ECO:0000256" key="7">
    <source>
        <dbReference type="PROSITE-ProRule" id="PRU01360"/>
    </source>
</evidence>
<keyword evidence="8" id="KW-0732">Signal</keyword>
<dbReference type="Gene3D" id="2.170.130.10">
    <property type="entry name" value="TonB-dependent receptor, plug domain"/>
    <property type="match status" value="1"/>
</dbReference>
<dbReference type="InterPro" id="IPR037066">
    <property type="entry name" value="Plug_dom_sf"/>
</dbReference>
<comment type="similarity">
    <text evidence="7">Belongs to the TonB-dependent receptor family.</text>
</comment>
<keyword evidence="5 7" id="KW-0472">Membrane</keyword>
<accession>A0ABP9DQ72</accession>
<dbReference type="InterPro" id="IPR023997">
    <property type="entry name" value="TonB-dep_OMP_SusC/RagA_CS"/>
</dbReference>
<keyword evidence="2 7" id="KW-0813">Transport</keyword>
<evidence type="ECO:0000313" key="11">
    <source>
        <dbReference type="Proteomes" id="UP001500298"/>
    </source>
</evidence>
<feature type="signal peptide" evidence="8">
    <location>
        <begin position="1"/>
        <end position="31"/>
    </location>
</feature>
<reference evidence="11" key="1">
    <citation type="journal article" date="2019" name="Int. J. Syst. Evol. Microbiol.">
        <title>The Global Catalogue of Microorganisms (GCM) 10K type strain sequencing project: providing services to taxonomists for standard genome sequencing and annotation.</title>
        <authorList>
            <consortium name="The Broad Institute Genomics Platform"/>
            <consortium name="The Broad Institute Genome Sequencing Center for Infectious Disease"/>
            <person name="Wu L."/>
            <person name="Ma J."/>
        </authorList>
    </citation>
    <scope>NUCLEOTIDE SEQUENCE [LARGE SCALE GENOMIC DNA]</scope>
    <source>
        <strain evidence="11">JCM 18326</strain>
    </source>
</reference>
<comment type="caution">
    <text evidence="10">The sequence shown here is derived from an EMBL/GenBank/DDBJ whole genome shotgun (WGS) entry which is preliminary data.</text>
</comment>
<keyword evidence="10" id="KW-0675">Receptor</keyword>
<keyword evidence="4 7" id="KW-0812">Transmembrane</keyword>
<comment type="subcellular location">
    <subcellularLocation>
        <location evidence="1 7">Cell outer membrane</location>
        <topology evidence="1 7">Multi-pass membrane protein</topology>
    </subcellularLocation>
</comment>
<dbReference type="RefSeq" id="WP_345374546.1">
    <property type="nucleotide sequence ID" value="NZ_BAABJX010000059.1"/>
</dbReference>
<dbReference type="NCBIfam" id="TIGR04056">
    <property type="entry name" value="OMP_RagA_SusC"/>
    <property type="match status" value="1"/>
</dbReference>
<proteinExistence type="inferred from homology"/>
<name>A0ABP9DQ72_9BACT</name>
<evidence type="ECO:0000256" key="1">
    <source>
        <dbReference type="ARBA" id="ARBA00004571"/>
    </source>
</evidence>
<evidence type="ECO:0000256" key="5">
    <source>
        <dbReference type="ARBA" id="ARBA00023136"/>
    </source>
</evidence>
<keyword evidence="11" id="KW-1185">Reference proteome</keyword>
<dbReference type="EMBL" id="BAABJX010000059">
    <property type="protein sequence ID" value="GAA4848821.1"/>
    <property type="molecule type" value="Genomic_DNA"/>
</dbReference>
<evidence type="ECO:0000313" key="10">
    <source>
        <dbReference type="EMBL" id="GAA4848821.1"/>
    </source>
</evidence>
<organism evidence="10 11">
    <name type="scientific">Algivirga pacifica</name>
    <dbReference type="NCBI Taxonomy" id="1162670"/>
    <lineage>
        <taxon>Bacteria</taxon>
        <taxon>Pseudomonadati</taxon>
        <taxon>Bacteroidota</taxon>
        <taxon>Cytophagia</taxon>
        <taxon>Cytophagales</taxon>
        <taxon>Flammeovirgaceae</taxon>
        <taxon>Algivirga</taxon>
    </lineage>
</organism>
<dbReference type="InterPro" id="IPR023996">
    <property type="entry name" value="TonB-dep_OMP_SusC/RagA"/>
</dbReference>
<dbReference type="Pfam" id="PF13715">
    <property type="entry name" value="CarbopepD_reg_2"/>
    <property type="match status" value="1"/>
</dbReference>
<dbReference type="SUPFAM" id="SSF56935">
    <property type="entry name" value="Porins"/>
    <property type="match status" value="1"/>
</dbReference>
<evidence type="ECO:0000256" key="8">
    <source>
        <dbReference type="SAM" id="SignalP"/>
    </source>
</evidence>
<gene>
    <name evidence="10" type="ORF">GCM10023331_36970</name>
</gene>
<dbReference type="NCBIfam" id="TIGR04057">
    <property type="entry name" value="SusC_RagA_signa"/>
    <property type="match status" value="1"/>
</dbReference>
<evidence type="ECO:0000256" key="3">
    <source>
        <dbReference type="ARBA" id="ARBA00022452"/>
    </source>
</evidence>
<evidence type="ECO:0000256" key="2">
    <source>
        <dbReference type="ARBA" id="ARBA00022448"/>
    </source>
</evidence>
<dbReference type="Pfam" id="PF07715">
    <property type="entry name" value="Plug"/>
    <property type="match status" value="1"/>
</dbReference>
<dbReference type="PROSITE" id="PS52016">
    <property type="entry name" value="TONB_DEPENDENT_REC_3"/>
    <property type="match status" value="1"/>
</dbReference>
<dbReference type="InterPro" id="IPR036942">
    <property type="entry name" value="Beta-barrel_TonB_sf"/>
</dbReference>
<dbReference type="Gene3D" id="2.40.170.20">
    <property type="entry name" value="TonB-dependent receptor, beta-barrel domain"/>
    <property type="match status" value="1"/>
</dbReference>
<dbReference type="SUPFAM" id="SSF49464">
    <property type="entry name" value="Carboxypeptidase regulatory domain-like"/>
    <property type="match status" value="1"/>
</dbReference>
<feature type="domain" description="TonB-dependent receptor plug" evidence="9">
    <location>
        <begin position="127"/>
        <end position="235"/>
    </location>
</feature>
<keyword evidence="3 7" id="KW-1134">Transmembrane beta strand</keyword>
<dbReference type="InterPro" id="IPR008969">
    <property type="entry name" value="CarboxyPept-like_regulatory"/>
</dbReference>
<evidence type="ECO:0000259" key="9">
    <source>
        <dbReference type="Pfam" id="PF07715"/>
    </source>
</evidence>
<sequence length="1017" mass="112563">MLTTHTLGLRVWVTRLLACLLLYCLNATAIAQSSNQVISGKVLSSDTNEPLPGVNIRIKDTIKGVVSDFDGAFTLEVAPGEILQFSYIGYETQEVTVDNQTSLTISLVQDLEQLEEVVVIGYGTQKKSHLTGSISKVENEMLDQIPTARVDEALIGQVSGVNIQMTNPQAGAAPTIRVRGVGSIKASSEPLVVVDGVVVNGDFLASIDMTDVASVEVLKDASSAAIYGSRGGNGVIMITTKSGQAGKTKFSFNSYYGQKYIPVKKDFLPSLADWEAQVLASDGDTGRLEYIKALGTETNWQEVMFDGGSVQNYSLSASGGSENTKFRVSGGYMSDDGVLLTDSYNKLNFRLNLDTKLNDRVSVGIKLNPSYTQKRLFPIGVHDALRQSPWLPLYHDEHTIQFVDRNKYPDVKVGDYAMERHFDNHPDYTNISTTSNASPLAKVLERDRRENTLKVFTNANVKVKLAKGLNFKTSIGGDYMSRVRDYWTGTKADRRGASRAELQYRTYNNLHWVNDNVLTYNLEVGDHEMNAVAGMSFEKWQYESSEVLGTGYEFDYIRTINAASVIAEGDGVKSAVALQSFFGRVNYAFQGKYLASVSARTDGSSKFGSDYRYGFFPAFSLGWRVNEEGFLKNSDLISNLKARFSYGTTGNNSGIGPYDHLGLLSPGSAVMDGGIVTSFYPNNIASPELRWEKQLEINPGVDFGFLDNRIYGSFDWYQRTSDDLLLPQPIPSVTGFSETTVNMGTVENRGVEIELGVHLITNKDYSWTISGNLSQNKNTLVDFAGVDDLISIVDSKRPAEWIASVGQPISSFYGYVMEKEIAPEYLKNSLYPVGGQSQDVYVKDLNGDGEITPDDRTILGSPYPDLVWSVSNTFKVRDIDFSFMFQGSHGAEVRNMDPQYVNNQFSGNQDYNDEFPDADKVVQRIFTDDIVQDASFIALRSLNLGYTMPKAWVNKIGAEKLRFYFSGQNLLYLMSEEYSSFNPEGINQGQDNPLTYGYQRGAAPIPRSYTVGLNLEF</sequence>
<evidence type="ECO:0000256" key="4">
    <source>
        <dbReference type="ARBA" id="ARBA00022692"/>
    </source>
</evidence>